<proteinExistence type="predicted"/>
<organism evidence="3 4">
    <name type="scientific">Phyllostomus discolor</name>
    <name type="common">pale spear-nosed bat</name>
    <dbReference type="NCBI Taxonomy" id="89673"/>
    <lineage>
        <taxon>Eukaryota</taxon>
        <taxon>Metazoa</taxon>
        <taxon>Chordata</taxon>
        <taxon>Craniata</taxon>
        <taxon>Vertebrata</taxon>
        <taxon>Euteleostomi</taxon>
        <taxon>Mammalia</taxon>
        <taxon>Eutheria</taxon>
        <taxon>Laurasiatheria</taxon>
        <taxon>Chiroptera</taxon>
        <taxon>Yangochiroptera</taxon>
        <taxon>Phyllostomidae</taxon>
        <taxon>Phyllostominae</taxon>
        <taxon>Phyllostomus</taxon>
    </lineage>
</organism>
<feature type="transmembrane region" description="Helical" evidence="2">
    <location>
        <begin position="179"/>
        <end position="201"/>
    </location>
</feature>
<keyword evidence="2" id="KW-1133">Transmembrane helix</keyword>
<evidence type="ECO:0000256" key="1">
    <source>
        <dbReference type="SAM" id="MobiDB-lite"/>
    </source>
</evidence>
<comment type="caution">
    <text evidence="3">The sequence shown here is derived from an EMBL/GenBank/DDBJ whole genome shotgun (WGS) entry which is preliminary data.</text>
</comment>
<accession>A0A834ADM2</accession>
<gene>
    <name evidence="3" type="ORF">HJG60_010866</name>
</gene>
<keyword evidence="2" id="KW-0812">Transmembrane</keyword>
<reference evidence="3 4" key="1">
    <citation type="journal article" date="2020" name="Nature">
        <title>Six reference-quality genomes reveal evolution of bat adaptations.</title>
        <authorList>
            <person name="Jebb D."/>
            <person name="Huang Z."/>
            <person name="Pippel M."/>
            <person name="Hughes G.M."/>
            <person name="Lavrichenko K."/>
            <person name="Devanna P."/>
            <person name="Winkler S."/>
            <person name="Jermiin L.S."/>
            <person name="Skirmuntt E.C."/>
            <person name="Katzourakis A."/>
            <person name="Burkitt-Gray L."/>
            <person name="Ray D.A."/>
            <person name="Sullivan K.A.M."/>
            <person name="Roscito J.G."/>
            <person name="Kirilenko B.M."/>
            <person name="Davalos L.M."/>
            <person name="Corthals A.P."/>
            <person name="Power M.L."/>
            <person name="Jones G."/>
            <person name="Ransome R.D."/>
            <person name="Dechmann D.K.N."/>
            <person name="Locatelli A.G."/>
            <person name="Puechmaille S.J."/>
            <person name="Fedrigo O."/>
            <person name="Jarvis E.D."/>
            <person name="Hiller M."/>
            <person name="Vernes S.C."/>
            <person name="Myers E.W."/>
            <person name="Teeling E.C."/>
        </authorList>
    </citation>
    <scope>NUCLEOTIDE SEQUENCE [LARGE SCALE GENOMIC DNA]</scope>
    <source>
        <strain evidence="3">Bat1K_MPI-CBG_1</strain>
    </source>
</reference>
<evidence type="ECO:0000313" key="3">
    <source>
        <dbReference type="EMBL" id="KAF6109613.1"/>
    </source>
</evidence>
<dbReference type="EMBL" id="JABVXQ010000005">
    <property type="protein sequence ID" value="KAF6109613.1"/>
    <property type="molecule type" value="Genomic_DNA"/>
</dbReference>
<name>A0A834ADM2_9CHIR</name>
<protein>
    <submittedName>
        <fullName evidence="3">Uncharacterized protein</fullName>
    </submittedName>
</protein>
<feature type="region of interest" description="Disordered" evidence="1">
    <location>
        <begin position="61"/>
        <end position="92"/>
    </location>
</feature>
<sequence>MWLAGPYCPESISPSLPEPVGLSLLFSPPLLPELTVLQDLPGGLRESPRSFSGNPVSKMWGPGTLAPISQEGGENPREQCSACSPFRGSPQTPSTVEADEKVYLSHPITFLVFSASLEHLFFLPPCHRHMVLVAGVMHTCTVFELLHPFPCPGGVTPVTDSFIHSFILWLSSSIYHLSIYLSIYHLFIYLSIIYMILPYLLPERI</sequence>
<dbReference type="AlphaFoldDB" id="A0A834ADM2"/>
<keyword evidence="2" id="KW-0472">Membrane</keyword>
<dbReference type="Proteomes" id="UP000664940">
    <property type="component" value="Unassembled WGS sequence"/>
</dbReference>
<evidence type="ECO:0000256" key="2">
    <source>
        <dbReference type="SAM" id="Phobius"/>
    </source>
</evidence>
<evidence type="ECO:0000313" key="4">
    <source>
        <dbReference type="Proteomes" id="UP000664940"/>
    </source>
</evidence>